<dbReference type="Proteomes" id="UP000662637">
    <property type="component" value="Unassembled WGS sequence"/>
</dbReference>
<proteinExistence type="predicted"/>
<accession>A0A5E4AWM9</accession>
<evidence type="ECO:0000313" key="2">
    <source>
        <dbReference type="EMBL" id="VTJ61857.1"/>
    </source>
</evidence>
<name>A0A5E4AWM9_MARMO</name>
<evidence type="ECO:0000313" key="1">
    <source>
        <dbReference type="EMBL" id="KAF7471274.1"/>
    </source>
</evidence>
<evidence type="ECO:0000313" key="3">
    <source>
        <dbReference type="Proteomes" id="UP000335636"/>
    </source>
</evidence>
<dbReference type="EMBL" id="WJEC01006845">
    <property type="protein sequence ID" value="KAF7471274.1"/>
    <property type="molecule type" value="Genomic_DNA"/>
</dbReference>
<dbReference type="Proteomes" id="UP000335636">
    <property type="component" value="Unassembled WGS sequence"/>
</dbReference>
<protein>
    <submittedName>
        <fullName evidence="2">Uncharacterized protein</fullName>
    </submittedName>
</protein>
<dbReference type="AlphaFoldDB" id="A0A5E4AWM9"/>
<reference evidence="1" key="2">
    <citation type="submission" date="2020-08" db="EMBL/GenBank/DDBJ databases">
        <authorList>
            <person name="Shumante A."/>
            <person name="Zimin A.V."/>
            <person name="Puiu D."/>
            <person name="Salzberg S.L."/>
        </authorList>
    </citation>
    <scope>NUCLEOTIDE SEQUENCE</scope>
    <source>
        <strain evidence="1">WC2-LM</strain>
        <tissue evidence="1">Liver</tissue>
    </source>
</reference>
<keyword evidence="3" id="KW-1185">Reference proteome</keyword>
<organism evidence="2 3">
    <name type="scientific">Marmota monax</name>
    <name type="common">Woodchuck</name>
    <dbReference type="NCBI Taxonomy" id="9995"/>
    <lineage>
        <taxon>Eukaryota</taxon>
        <taxon>Metazoa</taxon>
        <taxon>Chordata</taxon>
        <taxon>Craniata</taxon>
        <taxon>Vertebrata</taxon>
        <taxon>Euteleostomi</taxon>
        <taxon>Mammalia</taxon>
        <taxon>Eutheria</taxon>
        <taxon>Euarchontoglires</taxon>
        <taxon>Glires</taxon>
        <taxon>Rodentia</taxon>
        <taxon>Sciuromorpha</taxon>
        <taxon>Sciuridae</taxon>
        <taxon>Xerinae</taxon>
        <taxon>Marmotini</taxon>
        <taxon>Marmota</taxon>
    </lineage>
</organism>
<sequence length="129" mass="13359">MCAAAPSLGPRGGAGVHMRWMRCILPIVASVVPVGDQLLLTTQELVYLSRPQAQSHLLRAHSIGPLGLSKAQPEPQWPGPGSCVAPGQLQQGAPCAPLGLHPTWATPGPEDVADGLCPRVLGAEDHLSA</sequence>
<reference evidence="2 3" key="1">
    <citation type="submission" date="2019-04" db="EMBL/GenBank/DDBJ databases">
        <authorList>
            <person name="Alioto T."/>
            <person name="Alioto T."/>
        </authorList>
    </citation>
    <scope>NUCLEOTIDE SEQUENCE [LARGE SCALE GENOMIC DNA]</scope>
</reference>
<dbReference type="EMBL" id="CABDUW010000183">
    <property type="protein sequence ID" value="VTJ61857.1"/>
    <property type="molecule type" value="Genomic_DNA"/>
</dbReference>
<gene>
    <name evidence="1" type="ORF">GHT09_017617</name>
    <name evidence="2" type="ORF">MONAX_5E032244</name>
</gene>